<dbReference type="EC" id="2.7.1.24" evidence="5 6"/>
<dbReference type="STRING" id="857265.WG78_21950"/>
<dbReference type="EMBL" id="LAQT01000038">
    <property type="protein sequence ID" value="KPC49228.1"/>
    <property type="molecule type" value="Genomic_DNA"/>
</dbReference>
<dbReference type="CDD" id="cd02022">
    <property type="entry name" value="DPCK"/>
    <property type="match status" value="1"/>
</dbReference>
<dbReference type="PATRIC" id="fig|857265.3.peg.4496"/>
<evidence type="ECO:0000256" key="3">
    <source>
        <dbReference type="ARBA" id="ARBA00022840"/>
    </source>
</evidence>
<dbReference type="InterPro" id="IPR027417">
    <property type="entry name" value="P-loop_NTPase"/>
</dbReference>
<keyword evidence="8" id="KW-1185">Reference proteome</keyword>
<sequence>MKVFGLTGGAGSGKSAVAALLQQYGAAIIDTDVLAHQLSTPPSAALDAIATQFGVQFITVSGEMDRAAMRDLVLADPAARARLEAIFHPLILQAARQQLLALPPELSYAVLVVPLLFETAQFIDLIDLAIVVDCPETLQRQRLRLRPGLTETRINQLLAAQCSRAARLARADIVIDNSGDLLQLELAVKQLHARLTAYSGTIAQP</sequence>
<keyword evidence="3 5" id="KW-0067">ATP-binding</keyword>
<dbReference type="GO" id="GO:0005737">
    <property type="term" value="C:cytoplasm"/>
    <property type="evidence" value="ECO:0007669"/>
    <property type="project" value="UniProtKB-SubCell"/>
</dbReference>
<comment type="caution">
    <text evidence="7">The sequence shown here is derived from an EMBL/GenBank/DDBJ whole genome shotgun (WGS) entry which is preliminary data.</text>
</comment>
<dbReference type="UniPathway" id="UPA00241">
    <property type="reaction ID" value="UER00356"/>
</dbReference>
<evidence type="ECO:0000256" key="5">
    <source>
        <dbReference type="HAMAP-Rule" id="MF_00376"/>
    </source>
</evidence>
<dbReference type="PANTHER" id="PTHR10695">
    <property type="entry name" value="DEPHOSPHO-COA KINASE-RELATED"/>
    <property type="match status" value="1"/>
</dbReference>
<dbReference type="PROSITE" id="PS51219">
    <property type="entry name" value="DPCK"/>
    <property type="match status" value="1"/>
</dbReference>
<dbReference type="RefSeq" id="WP_053939947.1">
    <property type="nucleotide sequence ID" value="NZ_LAQT01000038.1"/>
</dbReference>
<comment type="pathway">
    <text evidence="5">Cofactor biosynthesis; coenzyme A biosynthesis; CoA from (R)-pantothenate: step 5/5.</text>
</comment>
<protein>
    <recommendedName>
        <fullName evidence="5 6">Dephospho-CoA kinase</fullName>
        <ecNumber evidence="5 6">2.7.1.24</ecNumber>
    </recommendedName>
    <alternativeName>
        <fullName evidence="5">Dephosphocoenzyme A kinase</fullName>
    </alternativeName>
</protein>
<comment type="catalytic activity">
    <reaction evidence="5">
        <text>3'-dephospho-CoA + ATP = ADP + CoA + H(+)</text>
        <dbReference type="Rhea" id="RHEA:18245"/>
        <dbReference type="ChEBI" id="CHEBI:15378"/>
        <dbReference type="ChEBI" id="CHEBI:30616"/>
        <dbReference type="ChEBI" id="CHEBI:57287"/>
        <dbReference type="ChEBI" id="CHEBI:57328"/>
        <dbReference type="ChEBI" id="CHEBI:456216"/>
        <dbReference type="EC" id="2.7.1.24"/>
    </reaction>
</comment>
<keyword evidence="5 7" id="KW-0808">Transferase</keyword>
<dbReference type="GO" id="GO:0015937">
    <property type="term" value="P:coenzyme A biosynthetic process"/>
    <property type="evidence" value="ECO:0007669"/>
    <property type="project" value="UniProtKB-UniRule"/>
</dbReference>
<dbReference type="Pfam" id="PF01121">
    <property type="entry name" value="CoaE"/>
    <property type="match status" value="1"/>
</dbReference>
<dbReference type="PANTHER" id="PTHR10695:SF46">
    <property type="entry name" value="BIFUNCTIONAL COENZYME A SYNTHASE-RELATED"/>
    <property type="match status" value="1"/>
</dbReference>
<organism evidence="7 8">
    <name type="scientific">Amantichitinum ursilacus</name>
    <dbReference type="NCBI Taxonomy" id="857265"/>
    <lineage>
        <taxon>Bacteria</taxon>
        <taxon>Pseudomonadati</taxon>
        <taxon>Pseudomonadota</taxon>
        <taxon>Betaproteobacteria</taxon>
        <taxon>Neisseriales</taxon>
        <taxon>Chitinibacteraceae</taxon>
        <taxon>Amantichitinum</taxon>
    </lineage>
</organism>
<gene>
    <name evidence="5 7" type="primary">coaE</name>
    <name evidence="7" type="ORF">WG78_21950</name>
</gene>
<dbReference type="InterPro" id="IPR001977">
    <property type="entry name" value="Depp_CoAkinase"/>
</dbReference>
<dbReference type="GO" id="GO:0004140">
    <property type="term" value="F:dephospho-CoA kinase activity"/>
    <property type="evidence" value="ECO:0007669"/>
    <property type="project" value="UniProtKB-UniRule"/>
</dbReference>
<comment type="similarity">
    <text evidence="1 5">Belongs to the CoaE family.</text>
</comment>
<evidence type="ECO:0000256" key="4">
    <source>
        <dbReference type="ARBA" id="ARBA00022993"/>
    </source>
</evidence>
<keyword evidence="4 5" id="KW-0173">Coenzyme A biosynthesis</keyword>
<evidence type="ECO:0000313" key="8">
    <source>
        <dbReference type="Proteomes" id="UP000037939"/>
    </source>
</evidence>
<comment type="subcellular location">
    <subcellularLocation>
        <location evidence="5">Cytoplasm</location>
    </subcellularLocation>
</comment>
<name>A0A0N0XFW4_9NEIS</name>
<feature type="binding site" evidence="5">
    <location>
        <begin position="11"/>
        <end position="16"/>
    </location>
    <ligand>
        <name>ATP</name>
        <dbReference type="ChEBI" id="CHEBI:30616"/>
    </ligand>
</feature>
<dbReference type="Gene3D" id="3.40.50.300">
    <property type="entry name" value="P-loop containing nucleotide triphosphate hydrolases"/>
    <property type="match status" value="1"/>
</dbReference>
<evidence type="ECO:0000256" key="6">
    <source>
        <dbReference type="NCBIfam" id="TIGR00152"/>
    </source>
</evidence>
<evidence type="ECO:0000256" key="2">
    <source>
        <dbReference type="ARBA" id="ARBA00022741"/>
    </source>
</evidence>
<keyword evidence="5 7" id="KW-0418">Kinase</keyword>
<dbReference type="GO" id="GO:0005524">
    <property type="term" value="F:ATP binding"/>
    <property type="evidence" value="ECO:0007669"/>
    <property type="project" value="UniProtKB-UniRule"/>
</dbReference>
<keyword evidence="5" id="KW-0963">Cytoplasm</keyword>
<accession>A0A0N0XFW4</accession>
<evidence type="ECO:0000313" key="7">
    <source>
        <dbReference type="EMBL" id="KPC49228.1"/>
    </source>
</evidence>
<evidence type="ECO:0000256" key="1">
    <source>
        <dbReference type="ARBA" id="ARBA00009018"/>
    </source>
</evidence>
<dbReference type="NCBIfam" id="TIGR00152">
    <property type="entry name" value="dephospho-CoA kinase"/>
    <property type="match status" value="1"/>
</dbReference>
<dbReference type="Proteomes" id="UP000037939">
    <property type="component" value="Unassembled WGS sequence"/>
</dbReference>
<proteinExistence type="inferred from homology"/>
<dbReference type="OrthoDB" id="9812943at2"/>
<dbReference type="HAMAP" id="MF_00376">
    <property type="entry name" value="Dephospho_CoA_kinase"/>
    <property type="match status" value="1"/>
</dbReference>
<keyword evidence="2 5" id="KW-0547">Nucleotide-binding</keyword>
<dbReference type="AlphaFoldDB" id="A0A0N0XFW4"/>
<comment type="function">
    <text evidence="5">Catalyzes the phosphorylation of the 3'-hydroxyl group of dephosphocoenzyme A to form coenzyme A.</text>
</comment>
<reference evidence="7 8" key="1">
    <citation type="submission" date="2015-07" db="EMBL/GenBank/DDBJ databases">
        <title>Draft genome sequence of the Amantichitinum ursilacus IGB-41, a new chitin-degrading bacterium.</title>
        <authorList>
            <person name="Kirstahler P."/>
            <person name="Guenther M."/>
            <person name="Grumaz C."/>
            <person name="Rupp S."/>
            <person name="Zibek S."/>
            <person name="Sohn K."/>
        </authorList>
    </citation>
    <scope>NUCLEOTIDE SEQUENCE [LARGE SCALE GENOMIC DNA]</scope>
    <source>
        <strain evidence="7 8">IGB-41</strain>
    </source>
</reference>
<dbReference type="SUPFAM" id="SSF52540">
    <property type="entry name" value="P-loop containing nucleoside triphosphate hydrolases"/>
    <property type="match status" value="1"/>
</dbReference>